<feature type="transmembrane region" description="Helical" evidence="12">
    <location>
        <begin position="12"/>
        <end position="30"/>
    </location>
</feature>
<evidence type="ECO:0000256" key="4">
    <source>
        <dbReference type="ARBA" id="ARBA00022617"/>
    </source>
</evidence>
<protein>
    <recommendedName>
        <fullName evidence="11">ascorbate ferrireductase (transmembrane)</fullName>
        <ecNumber evidence="11">7.2.1.3</ecNumber>
    </recommendedName>
</protein>
<comment type="subcellular location">
    <subcellularLocation>
        <location evidence="2">Membrane</location>
        <topology evidence="2">Multi-pass membrane protein</topology>
    </subcellularLocation>
</comment>
<feature type="transmembrane region" description="Helical" evidence="12">
    <location>
        <begin position="178"/>
        <end position="200"/>
    </location>
</feature>
<evidence type="ECO:0000256" key="7">
    <source>
        <dbReference type="ARBA" id="ARBA00022982"/>
    </source>
</evidence>
<comment type="cofactor">
    <cofactor evidence="1">
        <name>heme b</name>
        <dbReference type="ChEBI" id="CHEBI:60344"/>
    </cofactor>
</comment>
<evidence type="ECO:0000256" key="10">
    <source>
        <dbReference type="ARBA" id="ARBA00023136"/>
    </source>
</evidence>
<feature type="transmembrane region" description="Helical" evidence="12">
    <location>
        <begin position="93"/>
        <end position="115"/>
    </location>
</feature>
<feature type="domain" description="Cytochrome b561" evidence="13">
    <location>
        <begin position="65"/>
        <end position="199"/>
    </location>
</feature>
<keyword evidence="9" id="KW-0408">Iron</keyword>
<keyword evidence="3" id="KW-0813">Transport</keyword>
<dbReference type="EC" id="7.2.1.3" evidence="11"/>
<evidence type="ECO:0000256" key="2">
    <source>
        <dbReference type="ARBA" id="ARBA00004141"/>
    </source>
</evidence>
<dbReference type="InterPro" id="IPR045150">
    <property type="entry name" value="CYB561D1/2"/>
</dbReference>
<accession>A0ABQ9JQW1</accession>
<keyword evidence="7" id="KW-0249">Electron transport</keyword>
<name>A0ABQ9JQW1_9CUCU</name>
<evidence type="ECO:0000313" key="14">
    <source>
        <dbReference type="EMBL" id="KAJ8980661.1"/>
    </source>
</evidence>
<keyword evidence="5 12" id="KW-0812">Transmembrane</keyword>
<gene>
    <name evidence="14" type="ORF">NQ317_017587</name>
</gene>
<evidence type="ECO:0000259" key="13">
    <source>
        <dbReference type="SMART" id="SM00665"/>
    </source>
</evidence>
<evidence type="ECO:0000256" key="3">
    <source>
        <dbReference type="ARBA" id="ARBA00022448"/>
    </source>
</evidence>
<sequence>MESTLKEKTLRVADLLHQQLIAVFFILILWEVLKNYDINSVGTWHIILSTFGPPKRRIAESEWESFAVCMVEAILMFKADGPLRGYNRVSRGMFHGACMFLGCASITAGVSLKIYQKNENNIAHFTTTHGKLGGLSKYGTVSYRYFSVDLNTSVCHWRSIRINRPRISSSIRLIWVKLFHNLLGIVTYVVGVVALGYGLNYIQTYTGENGRITLLVFLVCFVSYSLVGPIVSVFNTFSK</sequence>
<dbReference type="PANTHER" id="PTHR15422:SF43">
    <property type="entry name" value="ASCORBATE FERRIREDUCTASE (TRANSMEMBRANE)"/>
    <property type="match status" value="1"/>
</dbReference>
<dbReference type="Gene3D" id="1.20.120.1770">
    <property type="match status" value="1"/>
</dbReference>
<proteinExistence type="predicted"/>
<dbReference type="Pfam" id="PF03188">
    <property type="entry name" value="Cytochrom_B561"/>
    <property type="match status" value="1"/>
</dbReference>
<dbReference type="EMBL" id="JAPWTJ010000245">
    <property type="protein sequence ID" value="KAJ8980661.1"/>
    <property type="molecule type" value="Genomic_DNA"/>
</dbReference>
<evidence type="ECO:0000313" key="15">
    <source>
        <dbReference type="Proteomes" id="UP001162164"/>
    </source>
</evidence>
<evidence type="ECO:0000256" key="8">
    <source>
        <dbReference type="ARBA" id="ARBA00022989"/>
    </source>
</evidence>
<dbReference type="Proteomes" id="UP001162164">
    <property type="component" value="Unassembled WGS sequence"/>
</dbReference>
<keyword evidence="15" id="KW-1185">Reference proteome</keyword>
<reference evidence="14" key="1">
    <citation type="journal article" date="2023" name="Insect Mol. Biol.">
        <title>Genome sequencing provides insights into the evolution of gene families encoding plant cell wall-degrading enzymes in longhorned beetles.</title>
        <authorList>
            <person name="Shin N.R."/>
            <person name="Okamura Y."/>
            <person name="Kirsch R."/>
            <person name="Pauchet Y."/>
        </authorList>
    </citation>
    <scope>NUCLEOTIDE SEQUENCE</scope>
    <source>
        <strain evidence="14">MMC_N1</strain>
    </source>
</reference>
<evidence type="ECO:0000256" key="1">
    <source>
        <dbReference type="ARBA" id="ARBA00001970"/>
    </source>
</evidence>
<evidence type="ECO:0000256" key="5">
    <source>
        <dbReference type="ARBA" id="ARBA00022692"/>
    </source>
</evidence>
<evidence type="ECO:0000256" key="9">
    <source>
        <dbReference type="ARBA" id="ARBA00023004"/>
    </source>
</evidence>
<evidence type="ECO:0000256" key="12">
    <source>
        <dbReference type="SAM" id="Phobius"/>
    </source>
</evidence>
<feature type="transmembrane region" description="Helical" evidence="12">
    <location>
        <begin position="212"/>
        <end position="234"/>
    </location>
</feature>
<comment type="caution">
    <text evidence="14">The sequence shown here is derived from an EMBL/GenBank/DDBJ whole genome shotgun (WGS) entry which is preliminary data.</text>
</comment>
<dbReference type="SMART" id="SM00665">
    <property type="entry name" value="B561"/>
    <property type="match status" value="1"/>
</dbReference>
<dbReference type="PANTHER" id="PTHR15422">
    <property type="entry name" value="OS05G0565100 PROTEIN"/>
    <property type="match status" value="1"/>
</dbReference>
<keyword evidence="8 12" id="KW-1133">Transmembrane helix</keyword>
<evidence type="ECO:0000256" key="11">
    <source>
        <dbReference type="ARBA" id="ARBA00024225"/>
    </source>
</evidence>
<dbReference type="InterPro" id="IPR006593">
    <property type="entry name" value="Cyt_b561/ferric_Rdtase_TM"/>
</dbReference>
<keyword evidence="10 12" id="KW-0472">Membrane</keyword>
<evidence type="ECO:0000256" key="6">
    <source>
        <dbReference type="ARBA" id="ARBA00022723"/>
    </source>
</evidence>
<keyword evidence="4" id="KW-0349">Heme</keyword>
<keyword evidence="6" id="KW-0479">Metal-binding</keyword>
<organism evidence="14 15">
    <name type="scientific">Molorchus minor</name>
    <dbReference type="NCBI Taxonomy" id="1323400"/>
    <lineage>
        <taxon>Eukaryota</taxon>
        <taxon>Metazoa</taxon>
        <taxon>Ecdysozoa</taxon>
        <taxon>Arthropoda</taxon>
        <taxon>Hexapoda</taxon>
        <taxon>Insecta</taxon>
        <taxon>Pterygota</taxon>
        <taxon>Neoptera</taxon>
        <taxon>Endopterygota</taxon>
        <taxon>Coleoptera</taxon>
        <taxon>Polyphaga</taxon>
        <taxon>Cucujiformia</taxon>
        <taxon>Chrysomeloidea</taxon>
        <taxon>Cerambycidae</taxon>
        <taxon>Lamiinae</taxon>
        <taxon>Monochamini</taxon>
        <taxon>Molorchus</taxon>
    </lineage>
</organism>